<gene>
    <name evidence="1" type="ORF">CUR178_05664</name>
</gene>
<dbReference type="EMBL" id="JAFHKP010000016">
    <property type="protein sequence ID" value="KAG5482524.1"/>
    <property type="molecule type" value="Genomic_DNA"/>
</dbReference>
<organism evidence="1 2">
    <name type="scientific">Leishmania enriettii</name>
    <dbReference type="NCBI Taxonomy" id="5663"/>
    <lineage>
        <taxon>Eukaryota</taxon>
        <taxon>Discoba</taxon>
        <taxon>Euglenozoa</taxon>
        <taxon>Kinetoplastea</taxon>
        <taxon>Metakinetoplastina</taxon>
        <taxon>Trypanosomatida</taxon>
        <taxon>Trypanosomatidae</taxon>
        <taxon>Leishmaniinae</taxon>
        <taxon>Leishmania</taxon>
    </lineage>
</organism>
<dbReference type="OrthoDB" id="120976at2759"/>
<comment type="caution">
    <text evidence="1">The sequence shown here is derived from an EMBL/GenBank/DDBJ whole genome shotgun (WGS) entry which is preliminary data.</text>
</comment>
<sequence length="175" mass="18444">MPVCRDYRRLLTPSSVPCPNPGWCTTNALQLLDLRGAELTDGGPLSALVASCKHPHFLNLSDNLLATRDAELALVYAALQEHPSLGVLNLSRSGISSSCGGAARAAFAELIVARPVEAPGSLLRAGVRASARFEQDVSAATAVVAQPLRRVDLSDSLLGTNFLLLDTTERHCADG</sequence>
<dbReference type="KEGG" id="lenr:94172860"/>
<dbReference type="GeneID" id="94172860"/>
<dbReference type="SUPFAM" id="SSF52047">
    <property type="entry name" value="RNI-like"/>
    <property type="match status" value="1"/>
</dbReference>
<evidence type="ECO:0000313" key="1">
    <source>
        <dbReference type="EMBL" id="KAG5482524.1"/>
    </source>
</evidence>
<dbReference type="InterPro" id="IPR032675">
    <property type="entry name" value="LRR_dom_sf"/>
</dbReference>
<protein>
    <submittedName>
        <fullName evidence="1">Uncharacterized protein</fullName>
    </submittedName>
</protein>
<reference evidence="1 2" key="1">
    <citation type="submission" date="2021-02" db="EMBL/GenBank/DDBJ databases">
        <title>Leishmania (Mundinia) enrietti genome sequencing and assembly.</title>
        <authorList>
            <person name="Almutairi H."/>
            <person name="Gatherer D."/>
        </authorList>
    </citation>
    <scope>NUCLEOTIDE SEQUENCE [LARGE SCALE GENOMIC DNA]</scope>
    <source>
        <strain evidence="1">CUR178</strain>
    </source>
</reference>
<keyword evidence="2" id="KW-1185">Reference proteome</keyword>
<dbReference type="Proteomes" id="UP000674179">
    <property type="component" value="Chromosome 16"/>
</dbReference>
<proteinExistence type="predicted"/>
<dbReference type="RefSeq" id="XP_067694214.1">
    <property type="nucleotide sequence ID" value="XM_067837350.1"/>
</dbReference>
<evidence type="ECO:0000313" key="2">
    <source>
        <dbReference type="Proteomes" id="UP000674179"/>
    </source>
</evidence>
<name>A0A836KP64_LEIEN</name>
<accession>A0A836KP64</accession>
<dbReference type="AlphaFoldDB" id="A0A836KP64"/>
<dbReference type="Gene3D" id="3.80.10.10">
    <property type="entry name" value="Ribonuclease Inhibitor"/>
    <property type="match status" value="1"/>
</dbReference>